<dbReference type="EMBL" id="LT629701">
    <property type="protein sequence ID" value="SDN31237.1"/>
    <property type="molecule type" value="Genomic_DNA"/>
</dbReference>
<dbReference type="InterPro" id="IPR004360">
    <property type="entry name" value="Glyas_Fos-R_dOase_dom"/>
</dbReference>
<protein>
    <submittedName>
        <fullName evidence="2">Uncharacterized conserved protein PhnB, glyoxalase superfamily</fullName>
    </submittedName>
</protein>
<dbReference type="Gene3D" id="3.30.720.120">
    <property type="match status" value="1"/>
</dbReference>
<dbReference type="OrthoDB" id="9809391at2"/>
<dbReference type="Pfam" id="PF00903">
    <property type="entry name" value="Glyoxalase"/>
    <property type="match status" value="1"/>
</dbReference>
<dbReference type="InterPro" id="IPR029068">
    <property type="entry name" value="Glyas_Bleomycin-R_OHBP_Dase"/>
</dbReference>
<keyword evidence="3" id="KW-1185">Reference proteome</keyword>
<dbReference type="InterPro" id="IPR037523">
    <property type="entry name" value="VOC_core"/>
</dbReference>
<gene>
    <name evidence="2" type="ORF">SAMN04489726_5998</name>
</gene>
<dbReference type="Proteomes" id="UP000183376">
    <property type="component" value="Chromosome I"/>
</dbReference>
<dbReference type="STRING" id="211114.SAMN04489726_5998"/>
<evidence type="ECO:0000259" key="1">
    <source>
        <dbReference type="PROSITE" id="PS51819"/>
    </source>
</evidence>
<dbReference type="eggNOG" id="COG2764">
    <property type="taxonomic scope" value="Bacteria"/>
</dbReference>
<reference evidence="2 3" key="1">
    <citation type="submission" date="2016-10" db="EMBL/GenBank/DDBJ databases">
        <authorList>
            <person name="de Groot N.N."/>
        </authorList>
    </citation>
    <scope>NUCLEOTIDE SEQUENCE [LARGE SCALE GENOMIC DNA]</scope>
    <source>
        <strain evidence="2 3">DSM 44149</strain>
    </source>
</reference>
<sequence length="139" mass="15323">MTRSTRPATLHAYLSYRDAPAALRWLERAFGFETTMEFPDDKGGIAHAELRRENVAIIVFSEDGAGYDRSAQRGPTVGHGLYISLATEEAVDAVYATAIAGGATEVWQPEKTEWNYRCRVLDPEGYEWTFGIHVPGAAG</sequence>
<evidence type="ECO:0000313" key="2">
    <source>
        <dbReference type="EMBL" id="SDN31237.1"/>
    </source>
</evidence>
<organism evidence="2 3">
    <name type="scientific">Allokutzneria albata</name>
    <name type="common">Kibdelosporangium albatum</name>
    <dbReference type="NCBI Taxonomy" id="211114"/>
    <lineage>
        <taxon>Bacteria</taxon>
        <taxon>Bacillati</taxon>
        <taxon>Actinomycetota</taxon>
        <taxon>Actinomycetes</taxon>
        <taxon>Pseudonocardiales</taxon>
        <taxon>Pseudonocardiaceae</taxon>
        <taxon>Allokutzneria</taxon>
    </lineage>
</organism>
<name>A0A1H0ACV1_ALLAB</name>
<dbReference type="PROSITE" id="PS51819">
    <property type="entry name" value="VOC"/>
    <property type="match status" value="1"/>
</dbReference>
<dbReference type="AlphaFoldDB" id="A0A1H0ACV1"/>
<dbReference type="RefSeq" id="WP_030428105.1">
    <property type="nucleotide sequence ID" value="NZ_JOEF01000003.1"/>
</dbReference>
<dbReference type="SUPFAM" id="SSF54593">
    <property type="entry name" value="Glyoxalase/Bleomycin resistance protein/Dihydroxybiphenyl dioxygenase"/>
    <property type="match status" value="1"/>
</dbReference>
<accession>A0A1H0ACV1</accession>
<proteinExistence type="predicted"/>
<evidence type="ECO:0000313" key="3">
    <source>
        <dbReference type="Proteomes" id="UP000183376"/>
    </source>
</evidence>
<feature type="domain" description="VOC" evidence="1">
    <location>
        <begin position="8"/>
        <end position="133"/>
    </location>
</feature>
<dbReference type="Gene3D" id="3.30.720.110">
    <property type="match status" value="1"/>
</dbReference>
<dbReference type="PANTHER" id="PTHR34109">
    <property type="entry name" value="BNAUNNG04460D PROTEIN-RELATED"/>
    <property type="match status" value="1"/>
</dbReference>